<gene>
    <name evidence="3" type="ORF">AV926_13080</name>
</gene>
<feature type="domain" description="DUF6089" evidence="2">
    <location>
        <begin position="3"/>
        <end position="236"/>
    </location>
</feature>
<dbReference type="OrthoDB" id="654178at2"/>
<evidence type="ECO:0000256" key="1">
    <source>
        <dbReference type="SAM" id="SignalP"/>
    </source>
</evidence>
<name>A0A163XSS9_9FLAO</name>
<protein>
    <recommendedName>
        <fullName evidence="2">DUF6089 domain-containing protein</fullName>
    </recommendedName>
</protein>
<sequence length="237" mass="26436">MNKILISLLLLLTSVIAQAQIHEIGVGIGGSNYVGDIGSTQYIAPKDIGYNIFYRWNRSPRHSFRFSYSNHSISGDDAKSDMGSRKERGYSFTNTVQQLSVGVEFNFFEFDLHEENFGFTPYLFVGVSGIRYNDLYFRPTTPIEGFESTSVDLVKGDKKNSMAIPFAGGLKLRLTPQINLNAEVAAHYTFTNNLDGSSPTGANRKSYSFGKNGNDWFFYSGISISYTFGKNPCYCAD</sequence>
<organism evidence="3 4">
    <name type="scientific">Myroides marinus</name>
    <dbReference type="NCBI Taxonomy" id="703342"/>
    <lineage>
        <taxon>Bacteria</taxon>
        <taxon>Pseudomonadati</taxon>
        <taxon>Bacteroidota</taxon>
        <taxon>Flavobacteriia</taxon>
        <taxon>Flavobacteriales</taxon>
        <taxon>Flavobacteriaceae</taxon>
        <taxon>Myroides</taxon>
    </lineage>
</organism>
<reference evidence="3 4" key="1">
    <citation type="submission" date="2016-01" db="EMBL/GenBank/DDBJ databases">
        <title>Whole genome sequencing of Myroides marinus L41.</title>
        <authorList>
            <person name="Hong K.W."/>
        </authorList>
    </citation>
    <scope>NUCLEOTIDE SEQUENCE [LARGE SCALE GENOMIC DNA]</scope>
    <source>
        <strain evidence="3 4">L41</strain>
    </source>
</reference>
<feature type="chain" id="PRO_5007847668" description="DUF6089 domain-containing protein" evidence="1">
    <location>
        <begin position="20"/>
        <end position="237"/>
    </location>
</feature>
<comment type="caution">
    <text evidence="3">The sequence shown here is derived from an EMBL/GenBank/DDBJ whole genome shotgun (WGS) entry which is preliminary data.</text>
</comment>
<dbReference type="RefSeq" id="WP_038984306.1">
    <property type="nucleotide sequence ID" value="NZ_JACAJU010000003.1"/>
</dbReference>
<dbReference type="InterPro" id="IPR045743">
    <property type="entry name" value="DUF6089"/>
</dbReference>
<dbReference type="Pfam" id="PF19573">
    <property type="entry name" value="DUF6089"/>
    <property type="match status" value="1"/>
</dbReference>
<keyword evidence="1" id="KW-0732">Signal</keyword>
<dbReference type="Proteomes" id="UP000076630">
    <property type="component" value="Unassembled WGS sequence"/>
</dbReference>
<feature type="signal peptide" evidence="1">
    <location>
        <begin position="1"/>
        <end position="19"/>
    </location>
</feature>
<dbReference type="InterPro" id="IPR011250">
    <property type="entry name" value="OMP/PagP_B-barrel"/>
</dbReference>
<accession>A0A163XSS9</accession>
<keyword evidence="4" id="KW-1185">Reference proteome</keyword>
<evidence type="ECO:0000259" key="2">
    <source>
        <dbReference type="Pfam" id="PF19573"/>
    </source>
</evidence>
<dbReference type="AlphaFoldDB" id="A0A163XSS9"/>
<dbReference type="SUPFAM" id="SSF56925">
    <property type="entry name" value="OMPA-like"/>
    <property type="match status" value="1"/>
</dbReference>
<dbReference type="EMBL" id="LQNU01000065">
    <property type="protein sequence ID" value="KZE78373.1"/>
    <property type="molecule type" value="Genomic_DNA"/>
</dbReference>
<evidence type="ECO:0000313" key="4">
    <source>
        <dbReference type="Proteomes" id="UP000076630"/>
    </source>
</evidence>
<evidence type="ECO:0000313" key="3">
    <source>
        <dbReference type="EMBL" id="KZE78373.1"/>
    </source>
</evidence>
<proteinExistence type="predicted"/>
<dbReference type="Gene3D" id="2.40.160.20">
    <property type="match status" value="1"/>
</dbReference>